<dbReference type="EMBL" id="JARUXG010000008">
    <property type="protein sequence ID" value="MDG6782001.1"/>
    <property type="molecule type" value="Genomic_DNA"/>
</dbReference>
<accession>A0AAW6RE69</accession>
<protein>
    <submittedName>
        <fullName evidence="2">Uncharacterized protein</fullName>
    </submittedName>
</protein>
<proteinExistence type="predicted"/>
<evidence type="ECO:0000256" key="1">
    <source>
        <dbReference type="SAM" id="MobiDB-lite"/>
    </source>
</evidence>
<dbReference type="AlphaFoldDB" id="A0AAW6RE69"/>
<reference evidence="2" key="1">
    <citation type="submission" date="2023-04" db="EMBL/GenBank/DDBJ databases">
        <title>Characterization and analysis of the complete genome of Gordonia rubripertincta 112, the degrader of aromatic and aliphatic compounds.</title>
        <authorList>
            <person name="Frantsuzova E."/>
            <person name="Bogun A."/>
            <person name="Delegan Y."/>
        </authorList>
    </citation>
    <scope>NUCLEOTIDE SEQUENCE</scope>
    <source>
        <strain evidence="2">112</strain>
    </source>
</reference>
<sequence>MCEVVDYVYNTTWTSSVESQSNTHCGTGSYNSHGFVKAFDDSQFNEYVTFPSNPINYTAPASTARLSAIAQSERGADPKSTFSVGGRSYGPASQRDGVKSPDFVAVHSDTGRLGYVNSGSLDAAKKGTSLAVVGRVSTASLMSPLVAR</sequence>
<gene>
    <name evidence="2" type="ORF">QBL07_14305</name>
</gene>
<organism evidence="2">
    <name type="scientific">Gordonia rubripertincta</name>
    <name type="common">Rhodococcus corallinus</name>
    <dbReference type="NCBI Taxonomy" id="36822"/>
    <lineage>
        <taxon>Bacteria</taxon>
        <taxon>Bacillati</taxon>
        <taxon>Actinomycetota</taxon>
        <taxon>Actinomycetes</taxon>
        <taxon>Mycobacteriales</taxon>
        <taxon>Gordoniaceae</taxon>
        <taxon>Gordonia</taxon>
    </lineage>
</organism>
<comment type="caution">
    <text evidence="2">The sequence shown here is derived from an EMBL/GenBank/DDBJ whole genome shotgun (WGS) entry which is preliminary data.</text>
</comment>
<name>A0AAW6RE69_GORRU</name>
<evidence type="ECO:0000313" key="2">
    <source>
        <dbReference type="EMBL" id="MDG6782001.1"/>
    </source>
</evidence>
<feature type="region of interest" description="Disordered" evidence="1">
    <location>
        <begin position="72"/>
        <end position="100"/>
    </location>
</feature>
<dbReference type="RefSeq" id="WP_005199580.1">
    <property type="nucleotide sequence ID" value="NZ_CP136136.1"/>
</dbReference>